<keyword evidence="3" id="KW-1185">Reference proteome</keyword>
<dbReference type="Proteomes" id="UP000230066">
    <property type="component" value="Unassembled WGS sequence"/>
</dbReference>
<keyword evidence="1" id="KW-0732">Signal</keyword>
<proteinExistence type="predicted"/>
<dbReference type="AlphaFoldDB" id="A0A4E0R8P8"/>
<name>A0A4E0R8P8_FASHE</name>
<reference evidence="2" key="1">
    <citation type="submission" date="2019-03" db="EMBL/GenBank/DDBJ databases">
        <title>Improved annotation for the trematode Fasciola hepatica.</title>
        <authorList>
            <person name="Choi Y.-J."/>
            <person name="Martin J."/>
            <person name="Mitreva M."/>
        </authorList>
    </citation>
    <scope>NUCLEOTIDE SEQUENCE [LARGE SCALE GENOMIC DNA]</scope>
</reference>
<evidence type="ECO:0000313" key="3">
    <source>
        <dbReference type="Proteomes" id="UP000230066"/>
    </source>
</evidence>
<organism evidence="2 3">
    <name type="scientific">Fasciola hepatica</name>
    <name type="common">Liver fluke</name>
    <dbReference type="NCBI Taxonomy" id="6192"/>
    <lineage>
        <taxon>Eukaryota</taxon>
        <taxon>Metazoa</taxon>
        <taxon>Spiralia</taxon>
        <taxon>Lophotrochozoa</taxon>
        <taxon>Platyhelminthes</taxon>
        <taxon>Trematoda</taxon>
        <taxon>Digenea</taxon>
        <taxon>Plagiorchiida</taxon>
        <taxon>Echinostomata</taxon>
        <taxon>Echinostomatoidea</taxon>
        <taxon>Fasciolidae</taxon>
        <taxon>Fasciola</taxon>
    </lineage>
</organism>
<feature type="chain" id="PRO_5020031043" description="Secreted protein" evidence="1">
    <location>
        <begin position="30"/>
        <end position="142"/>
    </location>
</feature>
<protein>
    <recommendedName>
        <fullName evidence="4">Secreted protein</fullName>
    </recommendedName>
</protein>
<evidence type="ECO:0000313" key="2">
    <source>
        <dbReference type="EMBL" id="THD23366.1"/>
    </source>
</evidence>
<evidence type="ECO:0000256" key="1">
    <source>
        <dbReference type="SAM" id="SignalP"/>
    </source>
</evidence>
<dbReference type="EMBL" id="JXXN02002186">
    <property type="protein sequence ID" value="THD23366.1"/>
    <property type="molecule type" value="Genomic_DNA"/>
</dbReference>
<comment type="caution">
    <text evidence="2">The sequence shown here is derived from an EMBL/GenBank/DDBJ whole genome shotgun (WGS) entry which is preliminary data.</text>
</comment>
<feature type="signal peptide" evidence="1">
    <location>
        <begin position="1"/>
        <end position="29"/>
    </location>
</feature>
<sequence length="142" mass="16054">MRNKPLDTTIMMHLKFVIIFTMVTWTGLATCECLIECKAGKKPEWKKMPVHPYVGTEPHSCHAVDIEKCKRSAQIWSAAVNIIVFDAGSEDCTFATISEIPKQSAESSRKEVYLKVCCGKSFLVFPLLQFVYSHNYVLICSD</sequence>
<accession>A0A4E0R8P8</accession>
<gene>
    <name evidence="2" type="ORF">D915_005999</name>
</gene>
<evidence type="ECO:0008006" key="4">
    <source>
        <dbReference type="Google" id="ProtNLM"/>
    </source>
</evidence>